<dbReference type="EMBL" id="LRCR01000045">
    <property type="protein sequence ID" value="KUQ80469.1"/>
    <property type="molecule type" value="Genomic_DNA"/>
</dbReference>
<sequence>MNNTHNITELKTQIASCIKKGASAPDVINYIYSNNSIASKESMLWDYKSDLEADEANLAKIIKSIVSFYNSHGGYIIYGITELKKDKEFGFIDFDINKINVAQLRSLLSVYSDSIIDITFSTCKINHLGQEFDIGTIHIPQRQFNTPPAKFIRDCKRKSGNENNNKYIFKENDVYFRTLDQNKKAELREEWQFLYSSREIAFTNDPKIQVSIDHNLPEKKIICPDFVGREVILSSLWEWLSDPLEYTKVLAGDGGKGKTSIAYTFCQQFLESPSLGFERVLWISAKSSQFSGMQNDYFDLQDPDFTDYNSFLLTLCDQCALNVEELESTSQQNIKIKLKQSLPIFPSLIIVDNVDSLEQSEQLKIVDACRQFGQGSVRFLITTRNRFSYSDELCIEIGGLERDDYEIFINESVIKYGIKAPNRKQLDSIYNATDGSPLLTQSIIRLCKLGENFDTAVSDWKGEAGEDARNAAVLREISSLSFDAKRVILSIFYFDSCSKSELQQACSLGKTKLNDAIIELQSLFLVNAPKFIANEDRFSLSMTTKLIINDIQSKLASDYNKLKFEIQKLRKGLNTSGKKGNIKRTGLAISQALALMKEGQDDLAISTITTELQRQPNNPDLLLAHARCLLQAQKPDMEKARTILRSAFEQGQEKEMLFELWYNCENSLSSISGQIEVATLAMKKEAFLNSKWAYLLANSLVLRASLRNGIDKIKDLVEASLYLSKAIKDSKNKEKEKQKLESNELHSIIWRHLENDTSVSWLESFDFMIELINHGDKRSFIFKNAHRCIIEAESESKNQRQKTAIEKRKNIFNRAIHELTIMNKNIEPLIFN</sequence>
<evidence type="ECO:0000313" key="3">
    <source>
        <dbReference type="Proteomes" id="UP000064715"/>
    </source>
</evidence>
<dbReference type="Gene3D" id="1.25.40.10">
    <property type="entry name" value="Tetratricopeptide repeat domain"/>
    <property type="match status" value="1"/>
</dbReference>
<proteinExistence type="predicted"/>
<evidence type="ECO:0000313" key="2">
    <source>
        <dbReference type="EMBL" id="KUQ80469.1"/>
    </source>
</evidence>
<reference evidence="3" key="1">
    <citation type="submission" date="2016-01" db="EMBL/GenBank/DDBJ databases">
        <title>WGS of SAMN04407783.</title>
        <authorList>
            <person name="Adams M."/>
            <person name="Sutton G."/>
            <person name="Nelson K."/>
            <person name="Thaden J."/>
            <person name="Fowler V."/>
            <person name="Mccorrison J."/>
            <person name="Sanka R."/>
            <person name="Brinkac L."/>
            <person name="Nierman W."/>
        </authorList>
    </citation>
    <scope>NUCLEOTIDE SEQUENCE [LARGE SCALE GENOMIC DNA]</scope>
    <source>
        <strain evidence="3">GN04363</strain>
    </source>
</reference>
<dbReference type="Pfam" id="PF04326">
    <property type="entry name" value="SLFN_AlbA_2"/>
    <property type="match status" value="1"/>
</dbReference>
<gene>
    <name evidence="2" type="ORF">AWI28_03475</name>
</gene>
<protein>
    <recommendedName>
        <fullName evidence="1">Schlafen AlbA-2 domain-containing protein</fullName>
    </recommendedName>
</protein>
<dbReference type="AlphaFoldDB" id="A0A0X4EFH6"/>
<keyword evidence="3" id="KW-1185">Reference proteome</keyword>
<dbReference type="RefSeq" id="WP_059312490.1">
    <property type="nucleotide sequence ID" value="NZ_LRCR01000045.1"/>
</dbReference>
<name>A0A0X4EFH6_9ENTR</name>
<comment type="caution">
    <text evidence="2">The sequence shown here is derived from an EMBL/GenBank/DDBJ whole genome shotgun (WGS) entry which is preliminary data.</text>
</comment>
<dbReference type="InterPro" id="IPR038461">
    <property type="entry name" value="Schlafen_AlbA_2_dom_sf"/>
</dbReference>
<evidence type="ECO:0000259" key="1">
    <source>
        <dbReference type="Pfam" id="PF04326"/>
    </source>
</evidence>
<dbReference type="Gene3D" id="3.30.950.30">
    <property type="entry name" value="Schlafen, AAA domain"/>
    <property type="match status" value="1"/>
</dbReference>
<dbReference type="Proteomes" id="UP000064715">
    <property type="component" value="Unassembled WGS sequence"/>
</dbReference>
<organism evidence="2 3">
    <name type="scientific">Enterobacter genomosp. O</name>
    <dbReference type="NCBI Taxonomy" id="2364150"/>
    <lineage>
        <taxon>Bacteria</taxon>
        <taxon>Pseudomonadati</taxon>
        <taxon>Pseudomonadota</taxon>
        <taxon>Gammaproteobacteria</taxon>
        <taxon>Enterobacterales</taxon>
        <taxon>Enterobacteriaceae</taxon>
        <taxon>Enterobacter</taxon>
        <taxon>Enterobacter cloacae complex</taxon>
        <taxon>Enterobacter cloacae complex clade O</taxon>
    </lineage>
</organism>
<dbReference type="InterPro" id="IPR011990">
    <property type="entry name" value="TPR-like_helical_dom_sf"/>
</dbReference>
<accession>A0A0X4EFH6</accession>
<feature type="domain" description="Schlafen AlbA-2" evidence="1">
    <location>
        <begin position="41"/>
        <end position="185"/>
    </location>
</feature>
<dbReference type="OrthoDB" id="8431612at2"/>
<dbReference type="InterPro" id="IPR007421">
    <property type="entry name" value="Schlafen_AlbA_2_dom"/>
</dbReference>
<dbReference type="InterPro" id="IPR027417">
    <property type="entry name" value="P-loop_NTPase"/>
</dbReference>
<dbReference type="SUPFAM" id="SSF52540">
    <property type="entry name" value="P-loop containing nucleoside triphosphate hydrolases"/>
    <property type="match status" value="1"/>
</dbReference>
<dbReference type="Gene3D" id="3.40.50.300">
    <property type="entry name" value="P-loop containing nucleotide triphosphate hydrolases"/>
    <property type="match status" value="1"/>
</dbReference>